<proteinExistence type="predicted"/>
<evidence type="ECO:0000256" key="3">
    <source>
        <dbReference type="ARBA" id="ARBA00022989"/>
    </source>
</evidence>
<evidence type="ECO:0000313" key="7">
    <source>
        <dbReference type="EMBL" id="KAK0493535.1"/>
    </source>
</evidence>
<evidence type="ECO:0000313" key="8">
    <source>
        <dbReference type="Proteomes" id="UP001175228"/>
    </source>
</evidence>
<accession>A0AA39Q0T9</accession>
<dbReference type="GO" id="GO:0005886">
    <property type="term" value="C:plasma membrane"/>
    <property type="evidence" value="ECO:0007669"/>
    <property type="project" value="TreeGrafter"/>
</dbReference>
<evidence type="ECO:0000256" key="5">
    <source>
        <dbReference type="SAM" id="Phobius"/>
    </source>
</evidence>
<dbReference type="GO" id="GO:0022857">
    <property type="term" value="F:transmembrane transporter activity"/>
    <property type="evidence" value="ECO:0007669"/>
    <property type="project" value="InterPro"/>
</dbReference>
<keyword evidence="8" id="KW-1185">Reference proteome</keyword>
<dbReference type="AlphaFoldDB" id="A0AA39Q0T9"/>
<dbReference type="PANTHER" id="PTHR23502:SF74">
    <property type="entry name" value="MAJOR FACILITATOR SUPERFAMILY (MFS) PROFILE DOMAIN-CONTAINING PROTEIN"/>
    <property type="match status" value="1"/>
</dbReference>
<feature type="domain" description="Major facilitator superfamily (MFS) profile" evidence="6">
    <location>
        <begin position="31"/>
        <end position="125"/>
    </location>
</feature>
<dbReference type="InterPro" id="IPR036259">
    <property type="entry name" value="MFS_trans_sf"/>
</dbReference>
<dbReference type="Proteomes" id="UP001175228">
    <property type="component" value="Unassembled WGS sequence"/>
</dbReference>
<dbReference type="PANTHER" id="PTHR23502">
    <property type="entry name" value="MAJOR FACILITATOR SUPERFAMILY"/>
    <property type="match status" value="1"/>
</dbReference>
<dbReference type="Gene3D" id="1.20.1720.10">
    <property type="entry name" value="Multidrug resistance protein D"/>
    <property type="match status" value="1"/>
</dbReference>
<protein>
    <recommendedName>
        <fullName evidence="6">Major facilitator superfamily (MFS) profile domain-containing protein</fullName>
    </recommendedName>
</protein>
<evidence type="ECO:0000256" key="2">
    <source>
        <dbReference type="ARBA" id="ARBA00022692"/>
    </source>
</evidence>
<evidence type="ECO:0000256" key="4">
    <source>
        <dbReference type="ARBA" id="ARBA00023136"/>
    </source>
</evidence>
<reference evidence="7" key="1">
    <citation type="submission" date="2023-06" db="EMBL/GenBank/DDBJ databases">
        <authorList>
            <consortium name="Lawrence Berkeley National Laboratory"/>
            <person name="Ahrendt S."/>
            <person name="Sahu N."/>
            <person name="Indic B."/>
            <person name="Wong-Bajracharya J."/>
            <person name="Merenyi Z."/>
            <person name="Ke H.-M."/>
            <person name="Monk M."/>
            <person name="Kocsube S."/>
            <person name="Drula E."/>
            <person name="Lipzen A."/>
            <person name="Balint B."/>
            <person name="Henrissat B."/>
            <person name="Andreopoulos B."/>
            <person name="Martin F.M."/>
            <person name="Harder C.B."/>
            <person name="Rigling D."/>
            <person name="Ford K.L."/>
            <person name="Foster G.D."/>
            <person name="Pangilinan J."/>
            <person name="Papanicolaou A."/>
            <person name="Barry K."/>
            <person name="LaButti K."/>
            <person name="Viragh M."/>
            <person name="Koriabine M."/>
            <person name="Yan M."/>
            <person name="Riley R."/>
            <person name="Champramary S."/>
            <person name="Plett K.L."/>
            <person name="Tsai I.J."/>
            <person name="Slot J."/>
            <person name="Sipos G."/>
            <person name="Plett J."/>
            <person name="Nagy L.G."/>
            <person name="Grigoriev I.V."/>
        </authorList>
    </citation>
    <scope>NUCLEOTIDE SEQUENCE</scope>
    <source>
        <strain evidence="7">HWK02</strain>
    </source>
</reference>
<dbReference type="InterPro" id="IPR020846">
    <property type="entry name" value="MFS_dom"/>
</dbReference>
<name>A0AA39Q0T9_9AGAR</name>
<keyword evidence="3 5" id="KW-1133">Transmembrane helix</keyword>
<sequence>MMMIWTDVNDQLNPHNWSQREKWAIMDLRILLAFNIYVIFIEGSSAFLMLPLSRSSTFSPSALASVTSGIIAAFDIDTETALVTIFLLGYMVGLVLFGTGSDFYGRRSVVLGTMTVYALFRRELY</sequence>
<keyword evidence="4 5" id="KW-0472">Membrane</keyword>
<comment type="subcellular location">
    <subcellularLocation>
        <location evidence="1">Membrane</location>
        <topology evidence="1">Multi-pass membrane protein</topology>
    </subcellularLocation>
</comment>
<dbReference type="SUPFAM" id="SSF103473">
    <property type="entry name" value="MFS general substrate transporter"/>
    <property type="match status" value="1"/>
</dbReference>
<dbReference type="PROSITE" id="PS50850">
    <property type="entry name" value="MFS"/>
    <property type="match status" value="1"/>
</dbReference>
<keyword evidence="2 5" id="KW-0812">Transmembrane</keyword>
<gene>
    <name evidence="7" type="ORF">EDD18DRAFT_403934</name>
</gene>
<feature type="transmembrane region" description="Helical" evidence="5">
    <location>
        <begin position="81"/>
        <end position="98"/>
    </location>
</feature>
<evidence type="ECO:0000256" key="1">
    <source>
        <dbReference type="ARBA" id="ARBA00004141"/>
    </source>
</evidence>
<feature type="transmembrane region" description="Helical" evidence="5">
    <location>
        <begin position="30"/>
        <end position="50"/>
    </location>
</feature>
<dbReference type="EMBL" id="JAUEPU010000024">
    <property type="protein sequence ID" value="KAK0493535.1"/>
    <property type="molecule type" value="Genomic_DNA"/>
</dbReference>
<comment type="caution">
    <text evidence="7">The sequence shown here is derived from an EMBL/GenBank/DDBJ whole genome shotgun (WGS) entry which is preliminary data.</text>
</comment>
<organism evidence="7 8">
    <name type="scientific">Armillaria luteobubalina</name>
    <dbReference type="NCBI Taxonomy" id="153913"/>
    <lineage>
        <taxon>Eukaryota</taxon>
        <taxon>Fungi</taxon>
        <taxon>Dikarya</taxon>
        <taxon>Basidiomycota</taxon>
        <taxon>Agaricomycotina</taxon>
        <taxon>Agaricomycetes</taxon>
        <taxon>Agaricomycetidae</taxon>
        <taxon>Agaricales</taxon>
        <taxon>Marasmiineae</taxon>
        <taxon>Physalacriaceae</taxon>
        <taxon>Armillaria</taxon>
    </lineage>
</organism>
<evidence type="ECO:0000259" key="6">
    <source>
        <dbReference type="PROSITE" id="PS50850"/>
    </source>
</evidence>